<gene>
    <name evidence="3" type="ORF">B296_00002889</name>
</gene>
<name>A0A427B0Z5_ENSVE</name>
<keyword evidence="2" id="KW-1133">Transmembrane helix</keyword>
<evidence type="ECO:0000313" key="4">
    <source>
        <dbReference type="Proteomes" id="UP000287651"/>
    </source>
</evidence>
<feature type="region of interest" description="Disordered" evidence="1">
    <location>
        <begin position="281"/>
        <end position="318"/>
    </location>
</feature>
<organism evidence="3 4">
    <name type="scientific">Ensete ventricosum</name>
    <name type="common">Abyssinian banana</name>
    <name type="synonym">Musa ensete</name>
    <dbReference type="NCBI Taxonomy" id="4639"/>
    <lineage>
        <taxon>Eukaryota</taxon>
        <taxon>Viridiplantae</taxon>
        <taxon>Streptophyta</taxon>
        <taxon>Embryophyta</taxon>
        <taxon>Tracheophyta</taxon>
        <taxon>Spermatophyta</taxon>
        <taxon>Magnoliopsida</taxon>
        <taxon>Liliopsida</taxon>
        <taxon>Zingiberales</taxon>
        <taxon>Musaceae</taxon>
        <taxon>Ensete</taxon>
    </lineage>
</organism>
<proteinExistence type="predicted"/>
<dbReference type="EMBL" id="AMZH03000747">
    <property type="protein sequence ID" value="RRT82184.1"/>
    <property type="molecule type" value="Genomic_DNA"/>
</dbReference>
<dbReference type="PANTHER" id="PTHR34797">
    <property type="entry name" value="ATG8-INTERACTING PROTEIN 2"/>
    <property type="match status" value="1"/>
</dbReference>
<accession>A0A427B0Z5</accession>
<keyword evidence="2" id="KW-0812">Transmembrane</keyword>
<evidence type="ECO:0008006" key="5">
    <source>
        <dbReference type="Google" id="ProtNLM"/>
    </source>
</evidence>
<reference evidence="3 4" key="1">
    <citation type="journal article" date="2014" name="Agronomy (Basel)">
        <title>A Draft Genome Sequence for Ensete ventricosum, the Drought-Tolerant Tree Against Hunger.</title>
        <authorList>
            <person name="Harrison J."/>
            <person name="Moore K.A."/>
            <person name="Paszkiewicz K."/>
            <person name="Jones T."/>
            <person name="Grant M."/>
            <person name="Ambacheew D."/>
            <person name="Muzemil S."/>
            <person name="Studholme D.J."/>
        </authorList>
    </citation>
    <scope>NUCLEOTIDE SEQUENCE [LARGE SCALE GENOMIC DNA]</scope>
</reference>
<protein>
    <recommendedName>
        <fullName evidence="5">ATG8-interacting protein 1</fullName>
    </recommendedName>
</protein>
<evidence type="ECO:0000256" key="2">
    <source>
        <dbReference type="SAM" id="Phobius"/>
    </source>
</evidence>
<keyword evidence="2" id="KW-0472">Membrane</keyword>
<dbReference type="Proteomes" id="UP000287651">
    <property type="component" value="Unassembled WGS sequence"/>
</dbReference>
<dbReference type="InterPro" id="IPR040304">
    <property type="entry name" value="ATG8-IP-1/2"/>
</dbReference>
<feature type="compositionally biased region" description="Basic and acidic residues" evidence="1">
    <location>
        <begin position="281"/>
        <end position="297"/>
    </location>
</feature>
<evidence type="ECO:0000313" key="3">
    <source>
        <dbReference type="EMBL" id="RRT82184.1"/>
    </source>
</evidence>
<dbReference type="PANTHER" id="PTHR34797:SF1">
    <property type="entry name" value="ATG8-INTERACTING PROTEIN 2"/>
    <property type="match status" value="1"/>
</dbReference>
<dbReference type="AlphaFoldDB" id="A0A427B0Z5"/>
<comment type="caution">
    <text evidence="3">The sequence shown here is derived from an EMBL/GenBank/DDBJ whole genome shotgun (WGS) entry which is preliminary data.</text>
</comment>
<evidence type="ECO:0000256" key="1">
    <source>
        <dbReference type="SAM" id="MobiDB-lite"/>
    </source>
</evidence>
<feature type="transmembrane region" description="Helical" evidence="2">
    <location>
        <begin position="345"/>
        <end position="363"/>
    </location>
</feature>
<sequence length="384" mass="42699">MIQVSMAESTCPKSHDHLILAAYTVPGRSEEKGVRSDRSRVREEVRSNRVGCLEGREGALAATVAEDAVEVQGVEIACHRSFCRPRRRTTEEKDEEAKSRIGWWFTGWLARGVLLSASSTALRRPVFNMADDGKEEKVSSRGADWEVVSLTASAYAAEPGLQEFDPTSERKEKENMTERESSAALFVSGHFVFPPSEHENLRVDPDTSKIHGEPTMIGGDNGIYDSGREKLQTESDDDQYGIEFSEGNRISFRDMGFEEGKGSHRLNLVGVEQDIFADPHSVDTHSEAHKSSTKSEAEEPSDVNMESPHDHVKPGVGEIDGSNLPCQAWWKKHAVSLYKQAKEAGTFWSVVVAAAVMGIIIVGQRWHQDKWRFSINNEVCLLPL</sequence>